<dbReference type="EMBL" id="JBHTLQ010000018">
    <property type="protein sequence ID" value="MFD1190911.1"/>
    <property type="molecule type" value="Genomic_DNA"/>
</dbReference>
<feature type="domain" description="Pyridoxamine 5'-phosphate oxidase N-terminal" evidence="1">
    <location>
        <begin position="31"/>
        <end position="149"/>
    </location>
</feature>
<gene>
    <name evidence="2" type="ORF">ACFQ27_10000</name>
</gene>
<protein>
    <submittedName>
        <fullName evidence="2">Pyridoxamine 5'-phosphate oxidase family protein</fullName>
    </submittedName>
</protein>
<dbReference type="Gene3D" id="2.30.110.10">
    <property type="entry name" value="Electron Transport, Fmn-binding Protein, Chain A"/>
    <property type="match status" value="1"/>
</dbReference>
<proteinExistence type="predicted"/>
<dbReference type="PANTHER" id="PTHR42815:SF2">
    <property type="entry name" value="FAD-BINDING, PUTATIVE (AFU_ORTHOLOGUE AFUA_6G07600)-RELATED"/>
    <property type="match status" value="1"/>
</dbReference>
<evidence type="ECO:0000313" key="3">
    <source>
        <dbReference type="Proteomes" id="UP001597216"/>
    </source>
</evidence>
<keyword evidence="3" id="KW-1185">Reference proteome</keyword>
<comment type="caution">
    <text evidence="2">The sequence shown here is derived from an EMBL/GenBank/DDBJ whole genome shotgun (WGS) entry which is preliminary data.</text>
</comment>
<dbReference type="Pfam" id="PF01243">
    <property type="entry name" value="PNPOx_N"/>
    <property type="match status" value="1"/>
</dbReference>
<dbReference type="RefSeq" id="WP_374346135.1">
    <property type="nucleotide sequence ID" value="NZ_JBHTLQ010000018.1"/>
</dbReference>
<dbReference type="NCBIfam" id="TIGR04025">
    <property type="entry name" value="PPOX_FMN_DR2398"/>
    <property type="match status" value="1"/>
</dbReference>
<dbReference type="Proteomes" id="UP001597216">
    <property type="component" value="Unassembled WGS sequence"/>
</dbReference>
<organism evidence="2 3">
    <name type="scientific">Phenylobacterium conjunctum</name>
    <dbReference type="NCBI Taxonomy" id="1298959"/>
    <lineage>
        <taxon>Bacteria</taxon>
        <taxon>Pseudomonadati</taxon>
        <taxon>Pseudomonadota</taxon>
        <taxon>Alphaproteobacteria</taxon>
        <taxon>Caulobacterales</taxon>
        <taxon>Caulobacteraceae</taxon>
        <taxon>Phenylobacterium</taxon>
    </lineage>
</organism>
<dbReference type="SUPFAM" id="SSF50475">
    <property type="entry name" value="FMN-binding split barrel"/>
    <property type="match status" value="1"/>
</dbReference>
<name>A0ABW3T220_9CAUL</name>
<dbReference type="InterPro" id="IPR024029">
    <property type="entry name" value="Pyridox_Oxase_FMN-dep"/>
</dbReference>
<reference evidence="3" key="1">
    <citation type="journal article" date="2019" name="Int. J. Syst. Evol. Microbiol.">
        <title>The Global Catalogue of Microorganisms (GCM) 10K type strain sequencing project: providing services to taxonomists for standard genome sequencing and annotation.</title>
        <authorList>
            <consortium name="The Broad Institute Genomics Platform"/>
            <consortium name="The Broad Institute Genome Sequencing Center for Infectious Disease"/>
            <person name="Wu L."/>
            <person name="Ma J."/>
        </authorList>
    </citation>
    <scope>NUCLEOTIDE SEQUENCE [LARGE SCALE GENOMIC DNA]</scope>
    <source>
        <strain evidence="3">CCUG 55074</strain>
    </source>
</reference>
<evidence type="ECO:0000259" key="1">
    <source>
        <dbReference type="Pfam" id="PF01243"/>
    </source>
</evidence>
<dbReference type="InterPro" id="IPR012349">
    <property type="entry name" value="Split_barrel_FMN-bd"/>
</dbReference>
<accession>A0ABW3T220</accession>
<sequence length="203" mass="21839">MTRLTTVEALEALYGAPGPASTVKELDHLIPEYRAYIEASPFCALATVGPEGLDCSPRGDAGQVVRVMDDRTLALPDRRGNNRCDSLRNIIRDPRVALMFMIPGSNTTLRVNGRAVLETEPGLLEAFRMEGKLPRCVALVAIDAVYFQCARALMRGRVWDPASFIDPDSLPTAGDMLAAASAGEVGGAAYDAEWPGRAAASMW</sequence>
<dbReference type="PANTHER" id="PTHR42815">
    <property type="entry name" value="FAD-BINDING, PUTATIVE (AFU_ORTHOLOGUE AFUA_6G07600)-RELATED"/>
    <property type="match status" value="1"/>
</dbReference>
<dbReference type="InterPro" id="IPR011576">
    <property type="entry name" value="Pyridox_Oxase_N"/>
</dbReference>
<evidence type="ECO:0000313" key="2">
    <source>
        <dbReference type="EMBL" id="MFD1190911.1"/>
    </source>
</evidence>